<dbReference type="GO" id="GO:0006218">
    <property type="term" value="P:uridine catabolic process"/>
    <property type="evidence" value="ECO:0007669"/>
    <property type="project" value="TreeGrafter"/>
</dbReference>
<dbReference type="EMBL" id="JADWDJ010000007">
    <property type="protein sequence ID" value="KAG5278260.1"/>
    <property type="molecule type" value="Genomic_DNA"/>
</dbReference>
<dbReference type="InterPro" id="IPR018016">
    <property type="entry name" value="Nucleoside_phosphorylase_CS"/>
</dbReference>
<comment type="similarity">
    <text evidence="1">Belongs to the PNP/UDP phosphorylase family.</text>
</comment>
<name>A0AAV6GTQ2_9TELE</name>
<evidence type="ECO:0000256" key="4">
    <source>
        <dbReference type="SAM" id="MobiDB-lite"/>
    </source>
</evidence>
<dbReference type="SUPFAM" id="SSF53167">
    <property type="entry name" value="Purine and uridine phosphorylases"/>
    <property type="match status" value="1"/>
</dbReference>
<evidence type="ECO:0000256" key="3">
    <source>
        <dbReference type="ARBA" id="ARBA00022679"/>
    </source>
</evidence>
<keyword evidence="3" id="KW-0808">Transferase</keyword>
<reference evidence="6" key="1">
    <citation type="submission" date="2020-10" db="EMBL/GenBank/DDBJ databases">
        <title>Chromosome-scale genome assembly of the Allis shad, Alosa alosa.</title>
        <authorList>
            <person name="Margot Z."/>
            <person name="Christophe K."/>
            <person name="Cabau C."/>
            <person name="Louis A."/>
            <person name="Berthelot C."/>
            <person name="Parey E."/>
            <person name="Roest Crollius H."/>
            <person name="Montfort J."/>
            <person name="Robinson-Rechavi M."/>
            <person name="Bucao C."/>
            <person name="Bouchez O."/>
            <person name="Gislard M."/>
            <person name="Lluch J."/>
            <person name="Milhes M."/>
            <person name="Lampietro C."/>
            <person name="Lopez Roques C."/>
            <person name="Donnadieu C."/>
            <person name="Braasch I."/>
            <person name="Desvignes T."/>
            <person name="Postlethwait J."/>
            <person name="Bobe J."/>
            <person name="Guiguen Y."/>
        </authorList>
    </citation>
    <scope>NUCLEOTIDE SEQUENCE</scope>
    <source>
        <strain evidence="6">M-15738</strain>
        <tissue evidence="6">Blood</tissue>
    </source>
</reference>
<dbReference type="PANTHER" id="PTHR43691">
    <property type="entry name" value="URIDINE PHOSPHORYLASE"/>
    <property type="match status" value="1"/>
</dbReference>
<dbReference type="Proteomes" id="UP000823561">
    <property type="component" value="Chromosome 7"/>
</dbReference>
<gene>
    <name evidence="6" type="ORF">AALO_G00096990</name>
</gene>
<feature type="compositionally biased region" description="Polar residues" evidence="4">
    <location>
        <begin position="194"/>
        <end position="236"/>
    </location>
</feature>
<evidence type="ECO:0000313" key="7">
    <source>
        <dbReference type="Proteomes" id="UP000823561"/>
    </source>
</evidence>
<dbReference type="PROSITE" id="PS01232">
    <property type="entry name" value="PNP_UDP_1"/>
    <property type="match status" value="1"/>
</dbReference>
<dbReference type="AlphaFoldDB" id="A0AAV6GTQ2"/>
<evidence type="ECO:0000256" key="2">
    <source>
        <dbReference type="ARBA" id="ARBA00022676"/>
    </source>
</evidence>
<dbReference type="Pfam" id="PF01048">
    <property type="entry name" value="PNP_UDP_1"/>
    <property type="match status" value="1"/>
</dbReference>
<dbReference type="GO" id="GO:0005829">
    <property type="term" value="C:cytosol"/>
    <property type="evidence" value="ECO:0007669"/>
    <property type="project" value="TreeGrafter"/>
</dbReference>
<keyword evidence="7" id="KW-1185">Reference proteome</keyword>
<sequence>MKEDILYHFNLGTATHDLPAMFGDVKFVCVGGSPWRMKAFIEFIGHELGMAEPKADYPNICAGTDRYAMYKVGPVLSVSHGMGIPSIAILLHELIKLIYHARCTDVTVLRIGTSGRIEVTNQEGAESLRTAGIPPKETWLQTLASTGGRESEVVVPAARSEVPPVTPTRGASSVPGSCAASVGSQGQRHRPAPATQNQGGQESSHPGTMRTPMTSHSEMTGETQQGASLSKDSCQGRSRRVPVWSLDYEMF</sequence>
<feature type="region of interest" description="Disordered" evidence="4">
    <location>
        <begin position="144"/>
        <end position="238"/>
    </location>
</feature>
<accession>A0AAV6GTQ2</accession>
<evidence type="ECO:0000259" key="5">
    <source>
        <dbReference type="Pfam" id="PF01048"/>
    </source>
</evidence>
<evidence type="ECO:0000256" key="1">
    <source>
        <dbReference type="ARBA" id="ARBA00010456"/>
    </source>
</evidence>
<dbReference type="Gene3D" id="3.40.50.1580">
    <property type="entry name" value="Nucleoside phosphorylase domain"/>
    <property type="match status" value="1"/>
</dbReference>
<feature type="domain" description="Nucleoside phosphorylase" evidence="5">
    <location>
        <begin position="26"/>
        <end position="117"/>
    </location>
</feature>
<keyword evidence="2" id="KW-0328">Glycosyltransferase</keyword>
<comment type="caution">
    <text evidence="6">The sequence shown here is derived from an EMBL/GenBank/DDBJ whole genome shotgun (WGS) entry which is preliminary data.</text>
</comment>
<proteinExistence type="inferred from homology"/>
<dbReference type="PANTHER" id="PTHR43691:SF10">
    <property type="entry name" value="URIDINE PHOSPHORYLASE 1"/>
    <property type="match status" value="1"/>
</dbReference>
<organism evidence="6 7">
    <name type="scientific">Alosa alosa</name>
    <name type="common">allis shad</name>
    <dbReference type="NCBI Taxonomy" id="278164"/>
    <lineage>
        <taxon>Eukaryota</taxon>
        <taxon>Metazoa</taxon>
        <taxon>Chordata</taxon>
        <taxon>Craniata</taxon>
        <taxon>Vertebrata</taxon>
        <taxon>Euteleostomi</taxon>
        <taxon>Actinopterygii</taxon>
        <taxon>Neopterygii</taxon>
        <taxon>Teleostei</taxon>
        <taxon>Clupei</taxon>
        <taxon>Clupeiformes</taxon>
        <taxon>Clupeoidei</taxon>
        <taxon>Clupeidae</taxon>
        <taxon>Alosa</taxon>
    </lineage>
</organism>
<evidence type="ECO:0000313" key="6">
    <source>
        <dbReference type="EMBL" id="KAG5278260.1"/>
    </source>
</evidence>
<dbReference type="GO" id="GO:0004850">
    <property type="term" value="F:uridine phosphorylase activity"/>
    <property type="evidence" value="ECO:0007669"/>
    <property type="project" value="TreeGrafter"/>
</dbReference>
<dbReference type="InterPro" id="IPR035994">
    <property type="entry name" value="Nucleoside_phosphorylase_sf"/>
</dbReference>
<protein>
    <recommendedName>
        <fullName evidence="5">Nucleoside phosphorylase domain-containing protein</fullName>
    </recommendedName>
</protein>
<dbReference type="InterPro" id="IPR000845">
    <property type="entry name" value="Nucleoside_phosphorylase_d"/>
</dbReference>